<comment type="similarity">
    <text evidence="1">Belongs to the glycosyltransferase 2 family.</text>
</comment>
<dbReference type="EMBL" id="JBHSEF010000009">
    <property type="protein sequence ID" value="MFC4354213.1"/>
    <property type="molecule type" value="Genomic_DNA"/>
</dbReference>
<protein>
    <submittedName>
        <fullName evidence="3">Glycosyltransferase</fullName>
        <ecNumber evidence="3">2.4.-.-</ecNumber>
    </submittedName>
</protein>
<dbReference type="InterPro" id="IPR029044">
    <property type="entry name" value="Nucleotide-diphossugar_trans"/>
</dbReference>
<accession>A0ABV8UUJ2</accession>
<keyword evidence="3" id="KW-0808">Transferase</keyword>
<evidence type="ECO:0000313" key="4">
    <source>
        <dbReference type="Proteomes" id="UP001595733"/>
    </source>
</evidence>
<dbReference type="Gene3D" id="3.90.550.10">
    <property type="entry name" value="Spore Coat Polysaccharide Biosynthesis Protein SpsA, Chain A"/>
    <property type="match status" value="1"/>
</dbReference>
<dbReference type="RefSeq" id="WP_378140381.1">
    <property type="nucleotide sequence ID" value="NZ_JBHSEF010000009.1"/>
</dbReference>
<evidence type="ECO:0000256" key="1">
    <source>
        <dbReference type="ARBA" id="ARBA00006739"/>
    </source>
</evidence>
<feature type="domain" description="Glycosyltransferase 2-like" evidence="2">
    <location>
        <begin position="6"/>
        <end position="118"/>
    </location>
</feature>
<comment type="caution">
    <text evidence="3">The sequence shown here is derived from an EMBL/GenBank/DDBJ whole genome shotgun (WGS) entry which is preliminary data.</text>
</comment>
<keyword evidence="3" id="KW-0328">Glycosyltransferase</keyword>
<evidence type="ECO:0000313" key="3">
    <source>
        <dbReference type="EMBL" id="MFC4354213.1"/>
    </source>
</evidence>
<name>A0ABV8UUJ2_9BACL</name>
<dbReference type="GO" id="GO:0016757">
    <property type="term" value="F:glycosyltransferase activity"/>
    <property type="evidence" value="ECO:0007669"/>
    <property type="project" value="UniProtKB-KW"/>
</dbReference>
<evidence type="ECO:0000259" key="2">
    <source>
        <dbReference type="Pfam" id="PF00535"/>
    </source>
</evidence>
<dbReference type="Proteomes" id="UP001595733">
    <property type="component" value="Unassembled WGS sequence"/>
</dbReference>
<dbReference type="SUPFAM" id="SSF53448">
    <property type="entry name" value="Nucleotide-diphospho-sugar transferases"/>
    <property type="match status" value="1"/>
</dbReference>
<dbReference type="Pfam" id="PF00535">
    <property type="entry name" value="Glycos_transf_2"/>
    <property type="match status" value="1"/>
</dbReference>
<dbReference type="CDD" id="cd00761">
    <property type="entry name" value="Glyco_tranf_GTA_type"/>
    <property type="match status" value="1"/>
</dbReference>
<sequence>MNKLLTIVICTYNGEAYLSEVIESILSQEGLGDIVHKILVVDNASTDKTKEIVTKYMEENPIIDYIYESNKGVSNARKHAANVITPWVAYVDDDNILLPRWLINNKKYIEENPTVGVINGASIPLLRFQPTENQKKNLKIIYPNLACTHYDYNEYIQGIDSKLKFPFGAGMILRTKEIENFLDKGWTRNVGRSGEELGSGEDGEIAYAVLKEGYDYGFNMNAALWHIIPQRRLENDYINKLYKGLDIGYYKYVSYSDNYLKRRISIVFRFILGILVHPLRIILTNDPIKKEVLRKGLVSKIRFIKLSLKDLIVFRRS</sequence>
<gene>
    <name evidence="3" type="ORF">ACFO0S_03890</name>
</gene>
<dbReference type="EC" id="2.4.-.-" evidence="3"/>
<organism evidence="3 4">
    <name type="scientific">Chryseomicrobium palamuruense</name>
    <dbReference type="NCBI Taxonomy" id="682973"/>
    <lineage>
        <taxon>Bacteria</taxon>
        <taxon>Bacillati</taxon>
        <taxon>Bacillota</taxon>
        <taxon>Bacilli</taxon>
        <taxon>Bacillales</taxon>
        <taxon>Caryophanaceae</taxon>
        <taxon>Chryseomicrobium</taxon>
    </lineage>
</organism>
<proteinExistence type="inferred from homology"/>
<reference evidence="4" key="1">
    <citation type="journal article" date="2019" name="Int. J. Syst. Evol. Microbiol.">
        <title>The Global Catalogue of Microorganisms (GCM) 10K type strain sequencing project: providing services to taxonomists for standard genome sequencing and annotation.</title>
        <authorList>
            <consortium name="The Broad Institute Genomics Platform"/>
            <consortium name="The Broad Institute Genome Sequencing Center for Infectious Disease"/>
            <person name="Wu L."/>
            <person name="Ma J."/>
        </authorList>
    </citation>
    <scope>NUCLEOTIDE SEQUENCE [LARGE SCALE GENOMIC DNA]</scope>
    <source>
        <strain evidence="4">CCUG 50353</strain>
    </source>
</reference>
<dbReference type="InterPro" id="IPR001173">
    <property type="entry name" value="Glyco_trans_2-like"/>
</dbReference>
<keyword evidence="4" id="KW-1185">Reference proteome</keyword>
<dbReference type="PANTHER" id="PTHR22916">
    <property type="entry name" value="GLYCOSYLTRANSFERASE"/>
    <property type="match status" value="1"/>
</dbReference>